<gene>
    <name evidence="13" type="ORF">WJX81_000822</name>
</gene>
<dbReference type="InterPro" id="IPR036424">
    <property type="entry name" value="UPP_synth-like_sf"/>
</dbReference>
<evidence type="ECO:0000256" key="1">
    <source>
        <dbReference type="ARBA" id="ARBA00001946"/>
    </source>
</evidence>
<evidence type="ECO:0000313" key="13">
    <source>
        <dbReference type="EMBL" id="KAK9825672.1"/>
    </source>
</evidence>
<evidence type="ECO:0000313" key="14">
    <source>
        <dbReference type="Proteomes" id="UP001445335"/>
    </source>
</evidence>
<keyword evidence="7" id="KW-0812">Transmembrane</keyword>
<dbReference type="Proteomes" id="UP001445335">
    <property type="component" value="Unassembled WGS sequence"/>
</dbReference>
<dbReference type="EMBL" id="JALJOU010000071">
    <property type="protein sequence ID" value="KAK9825672.1"/>
    <property type="molecule type" value="Genomic_DNA"/>
</dbReference>
<comment type="cofactor">
    <cofactor evidence="1">
        <name>Mg(2+)</name>
        <dbReference type="ChEBI" id="CHEBI:18420"/>
    </cofactor>
</comment>
<dbReference type="EC" id="2.5.1.87" evidence="5"/>
<dbReference type="GO" id="GO:0005789">
    <property type="term" value="C:endoplasmic reticulum membrane"/>
    <property type="evidence" value="ECO:0007669"/>
    <property type="project" value="UniProtKB-SubCell"/>
</dbReference>
<evidence type="ECO:0000256" key="10">
    <source>
        <dbReference type="ARBA" id="ARBA00022989"/>
    </source>
</evidence>
<dbReference type="PANTHER" id="PTHR21528">
    <property type="entry name" value="DEHYDRODOLICHYL DIPHOSPHATE SYNTHASE COMPLEX SUBUNIT NUS1"/>
    <property type="match status" value="1"/>
</dbReference>
<comment type="caution">
    <text evidence="13">The sequence shown here is derived from an EMBL/GenBank/DDBJ whole genome shotgun (WGS) entry which is preliminary data.</text>
</comment>
<reference evidence="13 14" key="1">
    <citation type="journal article" date="2024" name="Nat. Commun.">
        <title>Phylogenomics reveals the evolutionary origins of lichenization in chlorophyte algae.</title>
        <authorList>
            <person name="Puginier C."/>
            <person name="Libourel C."/>
            <person name="Otte J."/>
            <person name="Skaloud P."/>
            <person name="Haon M."/>
            <person name="Grisel S."/>
            <person name="Petersen M."/>
            <person name="Berrin J.G."/>
            <person name="Delaux P.M."/>
            <person name="Dal Grande F."/>
            <person name="Keller J."/>
        </authorList>
    </citation>
    <scope>NUCLEOTIDE SEQUENCE [LARGE SCALE GENOMIC DNA]</scope>
    <source>
        <strain evidence="13 14">SAG 245.80</strain>
    </source>
</reference>
<organism evidence="13 14">
    <name type="scientific">Elliptochloris bilobata</name>
    <dbReference type="NCBI Taxonomy" id="381761"/>
    <lineage>
        <taxon>Eukaryota</taxon>
        <taxon>Viridiplantae</taxon>
        <taxon>Chlorophyta</taxon>
        <taxon>core chlorophytes</taxon>
        <taxon>Trebouxiophyceae</taxon>
        <taxon>Trebouxiophyceae incertae sedis</taxon>
        <taxon>Elliptochloris clade</taxon>
        <taxon>Elliptochloris</taxon>
    </lineage>
</organism>
<evidence type="ECO:0000256" key="12">
    <source>
        <dbReference type="ARBA" id="ARBA00047353"/>
    </source>
</evidence>
<dbReference type="PANTHER" id="PTHR21528:SF0">
    <property type="entry name" value="DEHYDRODOLICHYL DIPHOSPHATE SYNTHASE COMPLEX SUBUNIT NUS1"/>
    <property type="match status" value="1"/>
</dbReference>
<accession>A0AAW1QW15</accession>
<dbReference type="AlphaFoldDB" id="A0AAW1QW15"/>
<keyword evidence="14" id="KW-1185">Reference proteome</keyword>
<dbReference type="SUPFAM" id="SSF64005">
    <property type="entry name" value="Undecaprenyl diphosphate synthase"/>
    <property type="match status" value="1"/>
</dbReference>
<evidence type="ECO:0000256" key="8">
    <source>
        <dbReference type="ARBA" id="ARBA00022824"/>
    </source>
</evidence>
<sequence length="132" mass="14184">MSARAGLTDVSVYDPAGFVRESAAEVSTALRAAHPPLPVAVALQVGSHDAPRLLTDPEAAQPACSDSAAGPAWAPETELILVFGPAFTLAGFPPWRLRLAEVYHLGALRALTPLRFEGVLRRYRRTHQRFGT</sequence>
<keyword evidence="8" id="KW-0256">Endoplasmic reticulum</keyword>
<dbReference type="Gene3D" id="3.40.1180.10">
    <property type="entry name" value="Decaprenyl diphosphate synthase-like"/>
    <property type="match status" value="1"/>
</dbReference>
<dbReference type="InterPro" id="IPR038887">
    <property type="entry name" value="Nus1/NgBR"/>
</dbReference>
<keyword evidence="9" id="KW-0460">Magnesium</keyword>
<comment type="pathway">
    <text evidence="3">Protein modification; protein glycosylation.</text>
</comment>
<comment type="similarity">
    <text evidence="4">Belongs to the UPP synthase family.</text>
</comment>
<comment type="subcellular location">
    <subcellularLocation>
        <location evidence="2">Endoplasmic reticulum membrane</location>
    </subcellularLocation>
</comment>
<evidence type="ECO:0000256" key="7">
    <source>
        <dbReference type="ARBA" id="ARBA00022692"/>
    </source>
</evidence>
<evidence type="ECO:0000256" key="3">
    <source>
        <dbReference type="ARBA" id="ARBA00004922"/>
    </source>
</evidence>
<evidence type="ECO:0000256" key="11">
    <source>
        <dbReference type="ARBA" id="ARBA00023136"/>
    </source>
</evidence>
<evidence type="ECO:0000256" key="9">
    <source>
        <dbReference type="ARBA" id="ARBA00022842"/>
    </source>
</evidence>
<protein>
    <recommendedName>
        <fullName evidence="5">ditrans,polycis-polyprenyl diphosphate synthase [(2E,6E)-farnesyldiphosphate specific]</fullName>
        <ecNumber evidence="5">2.5.1.87</ecNumber>
    </recommendedName>
</protein>
<evidence type="ECO:0000256" key="2">
    <source>
        <dbReference type="ARBA" id="ARBA00004586"/>
    </source>
</evidence>
<evidence type="ECO:0000256" key="4">
    <source>
        <dbReference type="ARBA" id="ARBA00005432"/>
    </source>
</evidence>
<keyword evidence="6" id="KW-0808">Transferase</keyword>
<name>A0AAW1QW15_9CHLO</name>
<keyword evidence="10" id="KW-1133">Transmembrane helix</keyword>
<comment type="catalytic activity">
    <reaction evidence="12">
        <text>n isopentenyl diphosphate + (2E,6E)-farnesyl diphosphate = a di-trans,poly-cis-polyprenyl diphosphate + n diphosphate</text>
        <dbReference type="Rhea" id="RHEA:53008"/>
        <dbReference type="Rhea" id="RHEA-COMP:19494"/>
        <dbReference type="ChEBI" id="CHEBI:33019"/>
        <dbReference type="ChEBI" id="CHEBI:128769"/>
        <dbReference type="ChEBI" id="CHEBI:136960"/>
        <dbReference type="ChEBI" id="CHEBI:175763"/>
        <dbReference type="EC" id="2.5.1.87"/>
    </reaction>
</comment>
<dbReference type="GO" id="GO:1904423">
    <property type="term" value="C:dehydrodolichyl diphosphate synthase complex"/>
    <property type="evidence" value="ECO:0007669"/>
    <property type="project" value="InterPro"/>
</dbReference>
<evidence type="ECO:0000256" key="5">
    <source>
        <dbReference type="ARBA" id="ARBA00012596"/>
    </source>
</evidence>
<evidence type="ECO:0000256" key="6">
    <source>
        <dbReference type="ARBA" id="ARBA00022679"/>
    </source>
</evidence>
<dbReference type="GO" id="GO:0045547">
    <property type="term" value="F:ditrans,polycis-polyprenyl diphosphate synthase [(2E,6E)-farnesyl diphosphate specific] activity"/>
    <property type="evidence" value="ECO:0007669"/>
    <property type="project" value="UniProtKB-EC"/>
</dbReference>
<keyword evidence="11" id="KW-0472">Membrane</keyword>
<proteinExistence type="inferred from homology"/>